<reference evidence="1 2" key="1">
    <citation type="journal article" date="2021" name="BMC Genomics">
        <title>Datura genome reveals duplications of psychoactive alkaloid biosynthetic genes and high mutation rate following tissue culture.</title>
        <authorList>
            <person name="Rajewski A."/>
            <person name="Carter-House D."/>
            <person name="Stajich J."/>
            <person name="Litt A."/>
        </authorList>
    </citation>
    <scope>NUCLEOTIDE SEQUENCE [LARGE SCALE GENOMIC DNA]</scope>
    <source>
        <strain evidence="1">AR-01</strain>
    </source>
</reference>
<organism evidence="1 2">
    <name type="scientific">Datura stramonium</name>
    <name type="common">Jimsonweed</name>
    <name type="synonym">Common thornapple</name>
    <dbReference type="NCBI Taxonomy" id="4076"/>
    <lineage>
        <taxon>Eukaryota</taxon>
        <taxon>Viridiplantae</taxon>
        <taxon>Streptophyta</taxon>
        <taxon>Embryophyta</taxon>
        <taxon>Tracheophyta</taxon>
        <taxon>Spermatophyta</taxon>
        <taxon>Magnoliopsida</taxon>
        <taxon>eudicotyledons</taxon>
        <taxon>Gunneridae</taxon>
        <taxon>Pentapetalae</taxon>
        <taxon>asterids</taxon>
        <taxon>lamiids</taxon>
        <taxon>Solanales</taxon>
        <taxon>Solanaceae</taxon>
        <taxon>Solanoideae</taxon>
        <taxon>Datureae</taxon>
        <taxon>Datura</taxon>
    </lineage>
</organism>
<name>A0ABS8VNL7_DATST</name>
<gene>
    <name evidence="1" type="ORF">HAX54_039127</name>
</gene>
<feature type="non-terminal residue" evidence="1">
    <location>
        <position position="1"/>
    </location>
</feature>
<protein>
    <submittedName>
        <fullName evidence="1">Uncharacterized protein</fullName>
    </submittedName>
</protein>
<dbReference type="Proteomes" id="UP000823775">
    <property type="component" value="Unassembled WGS sequence"/>
</dbReference>
<evidence type="ECO:0000313" key="1">
    <source>
        <dbReference type="EMBL" id="MCE0481409.1"/>
    </source>
</evidence>
<dbReference type="EMBL" id="JACEIK010005399">
    <property type="protein sequence ID" value="MCE0481409.1"/>
    <property type="molecule type" value="Genomic_DNA"/>
</dbReference>
<feature type="non-terminal residue" evidence="1">
    <location>
        <position position="122"/>
    </location>
</feature>
<accession>A0ABS8VNL7</accession>
<comment type="caution">
    <text evidence="1">The sequence shown here is derived from an EMBL/GenBank/DDBJ whole genome shotgun (WGS) entry which is preliminary data.</text>
</comment>
<evidence type="ECO:0000313" key="2">
    <source>
        <dbReference type="Proteomes" id="UP000823775"/>
    </source>
</evidence>
<keyword evidence="2" id="KW-1185">Reference proteome</keyword>
<sequence>QKLPPCLHPYRLLLRDEDWALEPYIVARFSTLATYILQAVLLDESYTLRTWWCQEVSASREPDGFELVSPRSGCWASLHCSSALELGDYHSRVRDLLCASSISHDWKRELMLSLPSSCVINQ</sequence>
<proteinExistence type="predicted"/>